<feature type="domain" description="C2" evidence="13">
    <location>
        <begin position="793"/>
        <end position="929"/>
    </location>
</feature>
<dbReference type="PANTHER" id="PTHR47348">
    <property type="entry name" value="MEIOTICALLY UP-REGULATED GENE 190 PROTEIN"/>
    <property type="match status" value="1"/>
</dbReference>
<dbReference type="EMBL" id="JAUJLE010000563">
    <property type="protein sequence ID" value="KAK0953239.1"/>
    <property type="molecule type" value="Genomic_DNA"/>
</dbReference>
<dbReference type="SMART" id="SM00239">
    <property type="entry name" value="C2"/>
    <property type="match status" value="2"/>
</dbReference>
<dbReference type="GO" id="GO:0061817">
    <property type="term" value="P:endoplasmic reticulum-plasma membrane tethering"/>
    <property type="evidence" value="ECO:0007669"/>
    <property type="project" value="InterPro"/>
</dbReference>
<evidence type="ECO:0000256" key="11">
    <source>
        <dbReference type="SAM" id="MobiDB-lite"/>
    </source>
</evidence>
<evidence type="ECO:0000256" key="7">
    <source>
        <dbReference type="ARBA" id="ARBA00022989"/>
    </source>
</evidence>
<feature type="region of interest" description="Disordered" evidence="11">
    <location>
        <begin position="769"/>
        <end position="794"/>
    </location>
</feature>
<feature type="region of interest" description="Disordered" evidence="11">
    <location>
        <begin position="383"/>
        <end position="437"/>
    </location>
</feature>
<evidence type="ECO:0000256" key="4">
    <source>
        <dbReference type="ARBA" id="ARBA00022692"/>
    </source>
</evidence>
<keyword evidence="2" id="KW-0813">Transport</keyword>
<protein>
    <recommendedName>
        <fullName evidence="17">Meiotically up-regulated gene 190 protein</fullName>
    </recommendedName>
</protein>
<comment type="subcellular location">
    <subcellularLocation>
        <location evidence="1">Endoplasmic reticulum membrane</location>
    </subcellularLocation>
</comment>
<proteinExistence type="predicted"/>
<evidence type="ECO:0000259" key="14">
    <source>
        <dbReference type="PROSITE" id="PS51847"/>
    </source>
</evidence>
<evidence type="ECO:0000256" key="2">
    <source>
        <dbReference type="ARBA" id="ARBA00022448"/>
    </source>
</evidence>
<feature type="transmembrane region" description="Helical" evidence="12">
    <location>
        <begin position="225"/>
        <end position="243"/>
    </location>
</feature>
<accession>A0AAN6K3P8</accession>
<evidence type="ECO:0000256" key="12">
    <source>
        <dbReference type="SAM" id="Phobius"/>
    </source>
</evidence>
<dbReference type="CDD" id="cd04041">
    <property type="entry name" value="C2A_fungal"/>
    <property type="match status" value="1"/>
</dbReference>
<evidence type="ECO:0008006" key="17">
    <source>
        <dbReference type="Google" id="ProtNLM"/>
    </source>
</evidence>
<evidence type="ECO:0000256" key="5">
    <source>
        <dbReference type="ARBA" id="ARBA00022737"/>
    </source>
</evidence>
<keyword evidence="4 12" id="KW-0812">Transmembrane</keyword>
<evidence type="ECO:0000256" key="8">
    <source>
        <dbReference type="ARBA" id="ARBA00023055"/>
    </source>
</evidence>
<evidence type="ECO:0000256" key="1">
    <source>
        <dbReference type="ARBA" id="ARBA00004586"/>
    </source>
</evidence>
<dbReference type="InterPro" id="IPR037765">
    <property type="entry name" value="C2B_Tricalbin"/>
</dbReference>
<feature type="region of interest" description="Disordered" evidence="11">
    <location>
        <begin position="1131"/>
        <end position="1220"/>
    </location>
</feature>
<feature type="compositionally biased region" description="Polar residues" evidence="11">
    <location>
        <begin position="16"/>
        <end position="26"/>
    </location>
</feature>
<evidence type="ECO:0000256" key="3">
    <source>
        <dbReference type="ARBA" id="ARBA00022553"/>
    </source>
</evidence>
<feature type="compositionally biased region" description="Basic and acidic residues" evidence="11">
    <location>
        <begin position="1"/>
        <end position="11"/>
    </location>
</feature>
<keyword evidence="10 12" id="KW-0472">Membrane</keyword>
<feature type="domain" description="C2" evidence="13">
    <location>
        <begin position="573"/>
        <end position="702"/>
    </location>
</feature>
<name>A0AAN6K3P8_9PEZI</name>
<feature type="compositionally biased region" description="Acidic residues" evidence="11">
    <location>
        <begin position="94"/>
        <end position="107"/>
    </location>
</feature>
<dbReference type="GO" id="GO:0005789">
    <property type="term" value="C:endoplasmic reticulum membrane"/>
    <property type="evidence" value="ECO:0007669"/>
    <property type="project" value="UniProtKB-SubCell"/>
</dbReference>
<dbReference type="SUPFAM" id="SSF49562">
    <property type="entry name" value="C2 domain (Calcium/lipid-binding domain, CaLB)"/>
    <property type="match status" value="2"/>
</dbReference>
<dbReference type="InterPro" id="IPR037767">
    <property type="entry name" value="C2A_Mug190-like"/>
</dbReference>
<sequence length="1306" mass="145235">MSGRDDADQHRRQYQAPYTGNHSIPTVQKYRETKEERQATAAGSGGDDANGGAGSSHGQLWSDYWQPHQESRGEDARQGAEDGSQRHQEHKEQDDDQDQYPDEDPAVTEDTSQAMMANSAKDKRKGMKKRKDERAEREVTDPVTHLPVTIHDFTSQALQDIAENDPPVGSTPRTATGLSNKNKSGRQLQKEWHEMEHGRQSMQALFPPPEYNRVREELAHVSKHGVSAGLGGAVVIMLVAVVLEKLLRLVTASVLISAVVWAVLGLLSAGAVWALNMEIRKWMDRRVRHVWDDEIWEANRRSEKQQAKAHENESVAWLNSLLAAVWPLVNPDLFTSLADELEDIMQASIPKIVRMVSVDDIGQGRESLRILGVRWLPTGAAARSVGSNGKLKKEDQSKKEHSDRTVPGQGEVNNDAKGEQSEDGSHGETEQKDDGAQTEVAEGMEAEEGDFINLEVAIGYRARSSMKKFQDRVKDMHLLLAFYLPGRIKVPVWVDLRGIVGTLRLRLQLAPDPPFFALCTLTFLGQPKVDISCVPLNKKGLNIMDLPLISNFVQSSVDAAMAEYVAPKSLTLDLKDMLAGDDFKKDTSARGVLVVRIKRGYDFKAGDPSIPLISEGGSDPYVSVGWAKLGKAMWSTRILEKEMEPCWEEQAYLLVTPDELNVDERLRVQLWDSDRFTADDDLGRIELDLKQLMRDPESNGRMQARKDGFRALKAGEDMPGKLEWELGYFSKARIQQCQFEQQTYDKKVRSAEQLQQKVNEVCRNKLREAHIKGSESRDEEELTQQKAQEKRSREDAMIISAPPPHGLPSGIFSIQIHQITGLELQTLNKTHSEKSGETYDNAETGDEMPSAYCTVMINHSKVFRTRTKPKNARPFYNAGVERFVPDWQNCEVYVAVRDARVREDDPLLGIVHLPLGEVFKHRSQINGFYPLTGGVGFGRIRLSMVWRSVQLRAPPRDLGWQYGTLEVRSGIRAEGAELGGCKVRLHSDITFVKMYPAAGKGVGEEGTMTWESKKGGSVSLPYKKRYCAPLAVEFTKHGALGTKTAAFAVLWLREIPDEEEMVLRLPVWKGDFKRARACCVEVCGERVGSVTLTVTFWSGLGGAHSRWANKEESMAEVVEVLQVARDNMETNASAKRAGVVDEEGGGSSSEEGDSSDEEQSAEHHASGGGAGKTRPDGDLKTTEGRRANGANGEGTAGDDDDDNGDKGSHDGSSKGGKQSLLDSAREYKRHMKSEHRRHRGESRLHGLRLLPTFEVSADSFCVSSGLMQWRIPRTANHAVHKVESAGAKFGGFFKRHTREPDLETEA</sequence>
<keyword evidence="3" id="KW-0597">Phosphoprotein</keyword>
<feature type="compositionally biased region" description="Basic and acidic residues" evidence="11">
    <location>
        <begin position="414"/>
        <end position="435"/>
    </location>
</feature>
<dbReference type="CDD" id="cd21676">
    <property type="entry name" value="SMP_Mug190"/>
    <property type="match status" value="1"/>
</dbReference>
<dbReference type="Proteomes" id="UP001175353">
    <property type="component" value="Unassembled WGS sequence"/>
</dbReference>
<feature type="compositionally biased region" description="Basic and acidic residues" evidence="11">
    <location>
        <begin position="29"/>
        <end position="38"/>
    </location>
</feature>
<evidence type="ECO:0000259" key="13">
    <source>
        <dbReference type="PROSITE" id="PS50004"/>
    </source>
</evidence>
<keyword evidence="9" id="KW-0446">Lipid-binding</keyword>
<feature type="region of interest" description="Disordered" evidence="11">
    <location>
        <begin position="1"/>
        <end position="143"/>
    </location>
</feature>
<evidence type="ECO:0000256" key="10">
    <source>
        <dbReference type="ARBA" id="ARBA00023136"/>
    </source>
</evidence>
<dbReference type="InterPro" id="IPR035892">
    <property type="entry name" value="C2_domain_sf"/>
</dbReference>
<evidence type="ECO:0000313" key="16">
    <source>
        <dbReference type="Proteomes" id="UP001175353"/>
    </source>
</evidence>
<keyword evidence="6" id="KW-0256">Endoplasmic reticulum</keyword>
<feature type="region of interest" description="Disordered" evidence="11">
    <location>
        <begin position="162"/>
        <end position="192"/>
    </location>
</feature>
<feature type="compositionally biased region" description="Acidic residues" evidence="11">
    <location>
        <begin position="1140"/>
        <end position="1159"/>
    </location>
</feature>
<dbReference type="GO" id="GO:0006869">
    <property type="term" value="P:lipid transport"/>
    <property type="evidence" value="ECO:0007669"/>
    <property type="project" value="UniProtKB-KW"/>
</dbReference>
<feature type="compositionally biased region" description="Basic and acidic residues" evidence="11">
    <location>
        <begin position="130"/>
        <end position="140"/>
    </location>
</feature>
<dbReference type="PROSITE" id="PS50004">
    <property type="entry name" value="C2"/>
    <property type="match status" value="2"/>
</dbReference>
<gene>
    <name evidence="15" type="ORF">LTR91_023947</name>
</gene>
<evidence type="ECO:0000256" key="9">
    <source>
        <dbReference type="ARBA" id="ARBA00023121"/>
    </source>
</evidence>
<feature type="compositionally biased region" description="Basic and acidic residues" evidence="11">
    <location>
        <begin position="69"/>
        <end position="93"/>
    </location>
</feature>
<dbReference type="InterPro" id="IPR057349">
    <property type="entry name" value="C2_Mug190_3rd"/>
</dbReference>
<organism evidence="15 16">
    <name type="scientific">Friedmanniomyces endolithicus</name>
    <dbReference type="NCBI Taxonomy" id="329885"/>
    <lineage>
        <taxon>Eukaryota</taxon>
        <taxon>Fungi</taxon>
        <taxon>Dikarya</taxon>
        <taxon>Ascomycota</taxon>
        <taxon>Pezizomycotina</taxon>
        <taxon>Dothideomycetes</taxon>
        <taxon>Dothideomycetidae</taxon>
        <taxon>Mycosphaerellales</taxon>
        <taxon>Teratosphaeriaceae</taxon>
        <taxon>Friedmanniomyces</taxon>
    </lineage>
</organism>
<dbReference type="Pfam" id="PF00168">
    <property type="entry name" value="C2"/>
    <property type="match status" value="2"/>
</dbReference>
<keyword evidence="5" id="KW-0677">Repeat</keyword>
<dbReference type="CDD" id="cd04052">
    <property type="entry name" value="C2B_Tricalbin-like"/>
    <property type="match status" value="1"/>
</dbReference>
<dbReference type="Pfam" id="PF25669">
    <property type="entry name" value="SMP_MUG190-like"/>
    <property type="match status" value="2"/>
</dbReference>
<dbReference type="Gene3D" id="2.60.40.150">
    <property type="entry name" value="C2 domain"/>
    <property type="match status" value="2"/>
</dbReference>
<feature type="transmembrane region" description="Helical" evidence="12">
    <location>
        <begin position="249"/>
        <end position="275"/>
    </location>
</feature>
<feature type="compositionally biased region" description="Polar residues" evidence="11">
    <location>
        <begin position="171"/>
        <end position="187"/>
    </location>
</feature>
<evidence type="ECO:0000313" key="15">
    <source>
        <dbReference type="EMBL" id="KAK0953239.1"/>
    </source>
</evidence>
<dbReference type="PROSITE" id="PS51847">
    <property type="entry name" value="SMP"/>
    <property type="match status" value="1"/>
</dbReference>
<dbReference type="GO" id="GO:0008289">
    <property type="term" value="F:lipid binding"/>
    <property type="evidence" value="ECO:0007669"/>
    <property type="project" value="UniProtKB-KW"/>
</dbReference>
<dbReference type="PANTHER" id="PTHR47348:SF2">
    <property type="entry name" value="MEIOTICALLY UP-REGULATED 190 PROTEIN"/>
    <property type="match status" value="1"/>
</dbReference>
<feature type="domain" description="SMP-LTD" evidence="14">
    <location>
        <begin position="311"/>
        <end position="575"/>
    </location>
</feature>
<comment type="caution">
    <text evidence="15">The sequence shown here is derived from an EMBL/GenBank/DDBJ whole genome shotgun (WGS) entry which is preliminary data.</text>
</comment>
<feature type="compositionally biased region" description="Basic and acidic residues" evidence="11">
    <location>
        <begin position="1173"/>
        <end position="1186"/>
    </location>
</feature>
<keyword evidence="7 12" id="KW-1133">Transmembrane helix</keyword>
<reference evidence="15" key="1">
    <citation type="submission" date="2023-06" db="EMBL/GenBank/DDBJ databases">
        <title>Black Yeasts Isolated from many extreme environments.</title>
        <authorList>
            <person name="Coleine C."/>
            <person name="Stajich J.E."/>
            <person name="Selbmann L."/>
        </authorList>
    </citation>
    <scope>NUCLEOTIDE SEQUENCE</scope>
    <source>
        <strain evidence="15">CCFEE 5200</strain>
    </source>
</reference>
<dbReference type="InterPro" id="IPR031468">
    <property type="entry name" value="SMP_LBD"/>
</dbReference>
<keyword evidence="16" id="KW-1185">Reference proteome</keyword>
<keyword evidence="8" id="KW-0445">Lipid transport</keyword>
<evidence type="ECO:0000256" key="6">
    <source>
        <dbReference type="ARBA" id="ARBA00022824"/>
    </source>
</evidence>
<feature type="compositionally biased region" description="Gly residues" evidence="11">
    <location>
        <begin position="43"/>
        <end position="55"/>
    </location>
</feature>
<dbReference type="InterPro" id="IPR000008">
    <property type="entry name" value="C2_dom"/>
</dbReference>
<feature type="compositionally biased region" description="Basic and acidic residues" evidence="11">
    <location>
        <begin position="391"/>
        <end position="404"/>
    </location>
</feature>
<dbReference type="Pfam" id="PF25331">
    <property type="entry name" value="C2_Mug190_3rd"/>
    <property type="match status" value="1"/>
</dbReference>